<protein>
    <submittedName>
        <fullName evidence="3">Uncharacterized protein</fullName>
    </submittedName>
</protein>
<dbReference type="Proteomes" id="UP001291623">
    <property type="component" value="Unassembled WGS sequence"/>
</dbReference>
<proteinExistence type="predicted"/>
<name>A0AAE1RVT1_9SOLA</name>
<accession>A0AAE1RVT1</accession>
<keyword evidence="2" id="KW-1133">Transmembrane helix</keyword>
<feature type="transmembrane region" description="Helical" evidence="2">
    <location>
        <begin position="29"/>
        <end position="51"/>
    </location>
</feature>
<dbReference type="AlphaFoldDB" id="A0AAE1RVT1"/>
<feature type="region of interest" description="Disordered" evidence="1">
    <location>
        <begin position="93"/>
        <end position="117"/>
    </location>
</feature>
<evidence type="ECO:0000313" key="4">
    <source>
        <dbReference type="Proteomes" id="UP001291623"/>
    </source>
</evidence>
<comment type="caution">
    <text evidence="3">The sequence shown here is derived from an EMBL/GenBank/DDBJ whole genome shotgun (WGS) entry which is preliminary data.</text>
</comment>
<evidence type="ECO:0000256" key="1">
    <source>
        <dbReference type="SAM" id="MobiDB-lite"/>
    </source>
</evidence>
<dbReference type="EMBL" id="JAVYJV010000012">
    <property type="protein sequence ID" value="KAK4357948.1"/>
    <property type="molecule type" value="Genomic_DNA"/>
</dbReference>
<evidence type="ECO:0000256" key="2">
    <source>
        <dbReference type="SAM" id="Phobius"/>
    </source>
</evidence>
<keyword evidence="4" id="KW-1185">Reference proteome</keyword>
<evidence type="ECO:0000313" key="3">
    <source>
        <dbReference type="EMBL" id="KAK4357948.1"/>
    </source>
</evidence>
<sequence>MTPRFAARRRLFRTTHCCVSSPLVILLDIPPLVCVFVALFMIVLPFVCLSWGMELDRKGQVNIASHKVVAVLLTLLHCPIICRDEDPEQAGLAGSGLGSGRDGRRVGSGGTCSSPDPDPDPVGIGYCDGTTAPLYYGIRLPRPCRVGIRQCVNGVCECCVGPTCRADQESIGLGRLF</sequence>
<gene>
    <name evidence="3" type="ORF">RND71_023558</name>
</gene>
<feature type="compositionally biased region" description="Gly residues" evidence="1">
    <location>
        <begin position="93"/>
        <end position="110"/>
    </location>
</feature>
<organism evidence="3 4">
    <name type="scientific">Anisodus tanguticus</name>
    <dbReference type="NCBI Taxonomy" id="243964"/>
    <lineage>
        <taxon>Eukaryota</taxon>
        <taxon>Viridiplantae</taxon>
        <taxon>Streptophyta</taxon>
        <taxon>Embryophyta</taxon>
        <taxon>Tracheophyta</taxon>
        <taxon>Spermatophyta</taxon>
        <taxon>Magnoliopsida</taxon>
        <taxon>eudicotyledons</taxon>
        <taxon>Gunneridae</taxon>
        <taxon>Pentapetalae</taxon>
        <taxon>asterids</taxon>
        <taxon>lamiids</taxon>
        <taxon>Solanales</taxon>
        <taxon>Solanaceae</taxon>
        <taxon>Solanoideae</taxon>
        <taxon>Hyoscyameae</taxon>
        <taxon>Anisodus</taxon>
    </lineage>
</organism>
<keyword evidence="2" id="KW-0472">Membrane</keyword>
<keyword evidence="2" id="KW-0812">Transmembrane</keyword>
<reference evidence="3" key="1">
    <citation type="submission" date="2023-12" db="EMBL/GenBank/DDBJ databases">
        <title>Genome assembly of Anisodus tanguticus.</title>
        <authorList>
            <person name="Wang Y.-J."/>
        </authorList>
    </citation>
    <scope>NUCLEOTIDE SEQUENCE</scope>
    <source>
        <strain evidence="3">KB-2021</strain>
        <tissue evidence="3">Leaf</tissue>
    </source>
</reference>